<gene>
    <name evidence="1" type="ordered locus">Cmaq_0437</name>
</gene>
<dbReference type="AlphaFoldDB" id="A8MBT9"/>
<dbReference type="eggNOG" id="arCOG00721">
    <property type="taxonomic scope" value="Archaea"/>
</dbReference>
<evidence type="ECO:0000313" key="1">
    <source>
        <dbReference type="EMBL" id="ABW01282.1"/>
    </source>
</evidence>
<organism evidence="1 2">
    <name type="scientific">Caldivirga maquilingensis (strain ATCC 700844 / DSM 13496 / JCM 10307 / IC-167)</name>
    <dbReference type="NCBI Taxonomy" id="397948"/>
    <lineage>
        <taxon>Archaea</taxon>
        <taxon>Thermoproteota</taxon>
        <taxon>Thermoprotei</taxon>
        <taxon>Thermoproteales</taxon>
        <taxon>Thermoproteaceae</taxon>
        <taxon>Caldivirga</taxon>
    </lineage>
</organism>
<dbReference type="KEGG" id="cma:Cmaq_0437"/>
<evidence type="ECO:0000313" key="2">
    <source>
        <dbReference type="Proteomes" id="UP000001137"/>
    </source>
</evidence>
<protein>
    <submittedName>
        <fullName evidence="1">PilT protein domain protein</fullName>
    </submittedName>
</protein>
<accession>A8MBT9</accession>
<dbReference type="HOGENOM" id="CLU_1998642_0_0_2"/>
<dbReference type="Proteomes" id="UP000001137">
    <property type="component" value="Chromosome"/>
</dbReference>
<name>A8MBT9_CALMQ</name>
<keyword evidence="2" id="KW-1185">Reference proteome</keyword>
<dbReference type="STRING" id="397948.Cmaq_0437"/>
<reference evidence="1 2" key="1">
    <citation type="submission" date="2007-10" db="EMBL/GenBank/DDBJ databases">
        <title>Complete sequence of Caldivirga maquilingensis IC-167.</title>
        <authorList>
            <consortium name="US DOE Joint Genome Institute"/>
            <person name="Copeland A."/>
            <person name="Lucas S."/>
            <person name="Lapidus A."/>
            <person name="Barry K."/>
            <person name="Glavina del Rio T."/>
            <person name="Dalin E."/>
            <person name="Tice H."/>
            <person name="Pitluck S."/>
            <person name="Saunders E."/>
            <person name="Brettin T."/>
            <person name="Bruce D."/>
            <person name="Detter J.C."/>
            <person name="Han C."/>
            <person name="Schmutz J."/>
            <person name="Larimer F."/>
            <person name="Land M."/>
            <person name="Hauser L."/>
            <person name="Kyrpides N."/>
            <person name="Ivanova N."/>
            <person name="Biddle J.F."/>
            <person name="Zhang Z."/>
            <person name="Fitz-Gibbon S.T."/>
            <person name="Lowe T.M."/>
            <person name="Saltikov C."/>
            <person name="House C.H."/>
            <person name="Richardson P."/>
        </authorList>
    </citation>
    <scope>NUCLEOTIDE SEQUENCE [LARGE SCALE GENOMIC DNA]</scope>
    <source>
        <strain evidence="2">ATCC 700844 / DSM 13496 / JCM 10307 / IC-167</strain>
    </source>
</reference>
<dbReference type="Gene3D" id="3.40.50.1010">
    <property type="entry name" value="5'-nuclease"/>
    <property type="match status" value="1"/>
</dbReference>
<proteinExistence type="predicted"/>
<dbReference type="EMBL" id="CP000852">
    <property type="protein sequence ID" value="ABW01282.1"/>
    <property type="molecule type" value="Genomic_DNA"/>
</dbReference>
<sequence>MILDSSGLFHIRNAYIIGEISNGGYRLVTTSLVADEVKDIRSRALLDLINVEILDPDPNMINAIKLRNPKLSDADASIVALASSMATSGVEVSVVTDDVGLIKALRKHVKNTKIITINIKEKSK</sequence>